<proteinExistence type="predicted"/>
<evidence type="ECO:0000313" key="1">
    <source>
        <dbReference type="EMBL" id="KAI4302550.1"/>
    </source>
</evidence>
<dbReference type="Proteomes" id="UP001057402">
    <property type="component" value="Chromosome 12"/>
</dbReference>
<reference evidence="2" key="1">
    <citation type="journal article" date="2023" name="Front. Plant Sci.">
        <title>Chromosomal-level genome assembly of Melastoma candidum provides insights into trichome evolution.</title>
        <authorList>
            <person name="Zhong Y."/>
            <person name="Wu W."/>
            <person name="Sun C."/>
            <person name="Zou P."/>
            <person name="Liu Y."/>
            <person name="Dai S."/>
            <person name="Zhou R."/>
        </authorList>
    </citation>
    <scope>NUCLEOTIDE SEQUENCE [LARGE SCALE GENOMIC DNA]</scope>
</reference>
<dbReference type="EMBL" id="CM042891">
    <property type="protein sequence ID" value="KAI4302550.1"/>
    <property type="molecule type" value="Genomic_DNA"/>
</dbReference>
<protein>
    <submittedName>
        <fullName evidence="1">Uncharacterized protein</fullName>
    </submittedName>
</protein>
<name>A0ACB9KZ24_9MYRT</name>
<gene>
    <name evidence="1" type="ORF">MLD38_038279</name>
</gene>
<keyword evidence="2" id="KW-1185">Reference proteome</keyword>
<sequence>MAVNPNGKGNPETEFFTEYGEANRYQIQEVIGKGSYGVVGSAVDTHTGERVAIKKIHDVFEHVSDATRILREIKLLRLLRHPDIVEIRHIMLPPSRREFKDIYVIFELMESDLHQVIKANDDLTPEHYQFFLYQLLRGLKYIHAANVFHRDLKPKNILANADCKLKICDFGLARVSFNDTPSAIFWTDYVATRWYRAPELCGSFFSKYTPAIDIWSIGCIFAEMLTGKPLFPGKNVVHQLDLMTDLLGTPPIETISRIRNEKARRYLGSMRRKPPVPFSQKFPNVDPLALRLLERLIAFDPKDRPTAEEALADQYFRGLSNVDREPSTQPISKLEFEFERRKLAKDDVRELIYREILEYHPQMLQEYLRGGDQISFMYPSGVDRFKRQFAHLEELYGKGEKGAPILRQNASLPRERVLPTKDDDSTETIDEGANHGAESVALTLQSHSDHTENGSGQNGTGKTSARSLMKSASISASKCIGVQSRETEPSDSIDEVHDDDVDALAQKVAALRA</sequence>
<comment type="caution">
    <text evidence="1">The sequence shown here is derived from an EMBL/GenBank/DDBJ whole genome shotgun (WGS) entry which is preliminary data.</text>
</comment>
<evidence type="ECO:0000313" key="2">
    <source>
        <dbReference type="Proteomes" id="UP001057402"/>
    </source>
</evidence>
<organism evidence="1 2">
    <name type="scientific">Melastoma candidum</name>
    <dbReference type="NCBI Taxonomy" id="119954"/>
    <lineage>
        <taxon>Eukaryota</taxon>
        <taxon>Viridiplantae</taxon>
        <taxon>Streptophyta</taxon>
        <taxon>Embryophyta</taxon>
        <taxon>Tracheophyta</taxon>
        <taxon>Spermatophyta</taxon>
        <taxon>Magnoliopsida</taxon>
        <taxon>eudicotyledons</taxon>
        <taxon>Gunneridae</taxon>
        <taxon>Pentapetalae</taxon>
        <taxon>rosids</taxon>
        <taxon>malvids</taxon>
        <taxon>Myrtales</taxon>
        <taxon>Melastomataceae</taxon>
        <taxon>Melastomatoideae</taxon>
        <taxon>Melastomateae</taxon>
        <taxon>Melastoma</taxon>
    </lineage>
</organism>
<accession>A0ACB9KZ24</accession>